<keyword evidence="2" id="KW-1185">Reference proteome</keyword>
<evidence type="ECO:0000313" key="2">
    <source>
        <dbReference type="Proteomes" id="UP000499080"/>
    </source>
</evidence>
<dbReference type="Proteomes" id="UP000499080">
    <property type="component" value="Unassembled WGS sequence"/>
</dbReference>
<dbReference type="AlphaFoldDB" id="A0A4Y2R7N8"/>
<sequence length="100" mass="11667">MTTSARALLPSHHLAWKNSTCCLMARCEMKMQVSRKKVQEAATVLKKELQFPNGYEDCFRGLFWYPWLGWETQLFPLLTCGNRDVSQPNRGYQNRPENRG</sequence>
<accession>A0A4Y2R7N8</accession>
<evidence type="ECO:0000313" key="1">
    <source>
        <dbReference type="EMBL" id="GBN71784.1"/>
    </source>
</evidence>
<dbReference type="EMBL" id="BGPR01016085">
    <property type="protein sequence ID" value="GBN71784.1"/>
    <property type="molecule type" value="Genomic_DNA"/>
</dbReference>
<gene>
    <name evidence="1" type="ORF">AVEN_142312_1</name>
</gene>
<protein>
    <submittedName>
        <fullName evidence="1">Uncharacterized protein</fullName>
    </submittedName>
</protein>
<organism evidence="1 2">
    <name type="scientific">Araneus ventricosus</name>
    <name type="common">Orbweaver spider</name>
    <name type="synonym">Epeira ventricosa</name>
    <dbReference type="NCBI Taxonomy" id="182803"/>
    <lineage>
        <taxon>Eukaryota</taxon>
        <taxon>Metazoa</taxon>
        <taxon>Ecdysozoa</taxon>
        <taxon>Arthropoda</taxon>
        <taxon>Chelicerata</taxon>
        <taxon>Arachnida</taxon>
        <taxon>Araneae</taxon>
        <taxon>Araneomorphae</taxon>
        <taxon>Entelegynae</taxon>
        <taxon>Araneoidea</taxon>
        <taxon>Araneidae</taxon>
        <taxon>Araneus</taxon>
    </lineage>
</organism>
<comment type="caution">
    <text evidence="1">The sequence shown here is derived from an EMBL/GenBank/DDBJ whole genome shotgun (WGS) entry which is preliminary data.</text>
</comment>
<proteinExistence type="predicted"/>
<name>A0A4Y2R7N8_ARAVE</name>
<reference evidence="1 2" key="1">
    <citation type="journal article" date="2019" name="Sci. Rep.">
        <title>Orb-weaving spider Araneus ventricosus genome elucidates the spidroin gene catalogue.</title>
        <authorList>
            <person name="Kono N."/>
            <person name="Nakamura H."/>
            <person name="Ohtoshi R."/>
            <person name="Moran D.A.P."/>
            <person name="Shinohara A."/>
            <person name="Yoshida Y."/>
            <person name="Fujiwara M."/>
            <person name="Mori M."/>
            <person name="Tomita M."/>
            <person name="Arakawa K."/>
        </authorList>
    </citation>
    <scope>NUCLEOTIDE SEQUENCE [LARGE SCALE GENOMIC DNA]</scope>
</reference>